<sequence>MLKQRKPEDIEAPFPWAAPKRATVHSLEYLHSNRIGTISGLVQCQNCDESYEISYDLRQKFTEIASYIWEHKSAMQDRAPTVWMNPALPDCKHCDQRNCMKPVISKKRSINWLFLFLGQMLGCCQTSELKYFCKHTKNHRTGAKDRVLYLTYLGIYKQLAPHWTL</sequence>
<keyword evidence="3" id="KW-1185">Reference proteome</keyword>
<name>A0A6J5XRK2_PRUAR</name>
<dbReference type="PANTHER" id="PTHR34272">
    <property type="entry name" value="EXPRESSED PROTEIN"/>
    <property type="match status" value="1"/>
</dbReference>
<accession>A0A6J5XRK2</accession>
<organism evidence="2 3">
    <name type="scientific">Prunus armeniaca</name>
    <name type="common">Apricot</name>
    <name type="synonym">Armeniaca vulgaris</name>
    <dbReference type="NCBI Taxonomy" id="36596"/>
    <lineage>
        <taxon>Eukaryota</taxon>
        <taxon>Viridiplantae</taxon>
        <taxon>Streptophyta</taxon>
        <taxon>Embryophyta</taxon>
        <taxon>Tracheophyta</taxon>
        <taxon>Spermatophyta</taxon>
        <taxon>Magnoliopsida</taxon>
        <taxon>eudicotyledons</taxon>
        <taxon>Gunneridae</taxon>
        <taxon>Pentapetalae</taxon>
        <taxon>rosids</taxon>
        <taxon>fabids</taxon>
        <taxon>Rosales</taxon>
        <taxon>Rosaceae</taxon>
        <taxon>Amygdaloideae</taxon>
        <taxon>Amygdaleae</taxon>
        <taxon>Prunus</taxon>
    </lineage>
</organism>
<gene>
    <name evidence="2" type="ORF">ORAREDHAP_LOCUS39369</name>
</gene>
<dbReference type="InterPro" id="IPR055513">
    <property type="entry name" value="DUF7086"/>
</dbReference>
<dbReference type="Proteomes" id="UP000507245">
    <property type="component" value="Unassembled WGS sequence"/>
</dbReference>
<feature type="domain" description="DUF7086" evidence="1">
    <location>
        <begin position="27"/>
        <end position="159"/>
    </location>
</feature>
<evidence type="ECO:0000313" key="3">
    <source>
        <dbReference type="Proteomes" id="UP000507245"/>
    </source>
</evidence>
<dbReference type="Pfam" id="PF23324">
    <property type="entry name" value="DUF7086"/>
    <property type="match status" value="1"/>
</dbReference>
<proteinExistence type="predicted"/>
<evidence type="ECO:0000259" key="1">
    <source>
        <dbReference type="Pfam" id="PF23324"/>
    </source>
</evidence>
<dbReference type="PANTHER" id="PTHR34272:SF1">
    <property type="entry name" value="EXPRESSED PROTEIN"/>
    <property type="match status" value="1"/>
</dbReference>
<evidence type="ECO:0000313" key="2">
    <source>
        <dbReference type="EMBL" id="CAB4314842.1"/>
    </source>
</evidence>
<protein>
    <recommendedName>
        <fullName evidence="1">DUF7086 domain-containing protein</fullName>
    </recommendedName>
</protein>
<dbReference type="EMBL" id="CAEKKB010000006">
    <property type="protein sequence ID" value="CAB4314842.1"/>
    <property type="molecule type" value="Genomic_DNA"/>
</dbReference>
<dbReference type="OrthoDB" id="1900495at2759"/>
<dbReference type="AlphaFoldDB" id="A0A6J5XRK2"/>
<reference evidence="3" key="1">
    <citation type="journal article" date="2020" name="Genome Biol.">
        <title>Gamete binning: chromosome-level and haplotype-resolved genome assembly enabled by high-throughput single-cell sequencing of gamete genomes.</title>
        <authorList>
            <person name="Campoy J.A."/>
            <person name="Sun H."/>
            <person name="Goel M."/>
            <person name="Jiao W.-B."/>
            <person name="Folz-Donahue K."/>
            <person name="Wang N."/>
            <person name="Rubio M."/>
            <person name="Liu C."/>
            <person name="Kukat C."/>
            <person name="Ruiz D."/>
            <person name="Huettel B."/>
            <person name="Schneeberger K."/>
        </authorList>
    </citation>
    <scope>NUCLEOTIDE SEQUENCE [LARGE SCALE GENOMIC DNA]</scope>
    <source>
        <strain evidence="3">cv. Rojo Pasion</strain>
    </source>
</reference>